<dbReference type="EMBL" id="MFNF01000001">
    <property type="protein sequence ID" value="OGH04625.1"/>
    <property type="molecule type" value="Genomic_DNA"/>
</dbReference>
<accession>A0A1F6H2N7</accession>
<sequence length="176" mass="20102">MKFPKISSNWIEKLKWLGKVAMGALPLLLAANEYYAKTAEAKRNRALEAVYLMDDANFLQETNQLVAEVQLAQEYPEVFSLLDQNPEFRRAFWSRYSSVMNHYHRIITLYGADLADRCVLKHSFGSALDSLFQVEMSVRALQEEDQDSASLTSKDFLAVLTHMATKGEEECVKEVL</sequence>
<proteinExistence type="predicted"/>
<reference evidence="1 2" key="1">
    <citation type="journal article" date="2016" name="Nat. Commun.">
        <title>Thousands of microbial genomes shed light on interconnected biogeochemical processes in an aquifer system.</title>
        <authorList>
            <person name="Anantharaman K."/>
            <person name="Brown C.T."/>
            <person name="Hug L.A."/>
            <person name="Sharon I."/>
            <person name="Castelle C.J."/>
            <person name="Probst A.J."/>
            <person name="Thomas B.C."/>
            <person name="Singh A."/>
            <person name="Wilkins M.J."/>
            <person name="Karaoz U."/>
            <person name="Brodie E.L."/>
            <person name="Williams K.H."/>
            <person name="Hubbard S.S."/>
            <person name="Banfield J.F."/>
        </authorList>
    </citation>
    <scope>NUCLEOTIDE SEQUENCE [LARGE SCALE GENOMIC DNA]</scope>
</reference>
<organism evidence="1 2">
    <name type="scientific">Candidatus Lambdaproteobacteria bacterium RIFOXYD2_FULL_56_26</name>
    <dbReference type="NCBI Taxonomy" id="1817773"/>
    <lineage>
        <taxon>Bacteria</taxon>
        <taxon>Pseudomonadati</taxon>
        <taxon>Pseudomonadota</taxon>
        <taxon>Candidatus Lambdaproteobacteria</taxon>
    </lineage>
</organism>
<dbReference type="Proteomes" id="UP000177583">
    <property type="component" value="Unassembled WGS sequence"/>
</dbReference>
<evidence type="ECO:0000313" key="2">
    <source>
        <dbReference type="Proteomes" id="UP000177583"/>
    </source>
</evidence>
<evidence type="ECO:0000313" key="1">
    <source>
        <dbReference type="EMBL" id="OGH04625.1"/>
    </source>
</evidence>
<gene>
    <name evidence="1" type="ORF">A2557_06435</name>
</gene>
<comment type="caution">
    <text evidence="1">The sequence shown here is derived from an EMBL/GenBank/DDBJ whole genome shotgun (WGS) entry which is preliminary data.</text>
</comment>
<protein>
    <submittedName>
        <fullName evidence="1">Uncharacterized protein</fullName>
    </submittedName>
</protein>
<dbReference type="AlphaFoldDB" id="A0A1F6H2N7"/>
<name>A0A1F6H2N7_9PROT</name>